<dbReference type="InterPro" id="IPR001314">
    <property type="entry name" value="Peptidase_S1A"/>
</dbReference>
<evidence type="ECO:0000256" key="2">
    <source>
        <dbReference type="ARBA" id="ARBA00022729"/>
    </source>
</evidence>
<evidence type="ECO:0000256" key="7">
    <source>
        <dbReference type="RuleBase" id="RU363034"/>
    </source>
</evidence>
<dbReference type="AlphaFoldDB" id="A0A9C6UAM5"/>
<evidence type="ECO:0000256" key="9">
    <source>
        <dbReference type="SAM" id="SignalP"/>
    </source>
</evidence>
<dbReference type="InterPro" id="IPR001254">
    <property type="entry name" value="Trypsin_dom"/>
</dbReference>
<dbReference type="PROSITE" id="PS51888">
    <property type="entry name" value="CLIP"/>
    <property type="match status" value="1"/>
</dbReference>
<feature type="compositionally biased region" description="Basic and acidic residues" evidence="8">
    <location>
        <begin position="308"/>
        <end position="326"/>
    </location>
</feature>
<dbReference type="InterPro" id="IPR038565">
    <property type="entry name" value="CLIP_sf"/>
</dbReference>
<sequence length="717" mass="76779">MRTVMAGCLGTAPTAAMVTWRTLGAALSLLLLLFVGARGQTSLYEGSPCKLADGSRGQCTPMTKCPSALALFKKDRRNFRPKRCGFQGFVEVICCADVPLRRAEEACRDFTNEINPSINVYIYGGSVAQPGEFPHMVGRPAPTVSAASWDFAEPFDDGLPEGPLFRELVHRGPPLSRQPPPGAPPPMPLGADLDDPDATTPSDGLTDRAALQKGDDGDPGNVEVGGRTGFIVGGIRGAIKRHRERVERVKDGLRDLQEHLVPPFLRPGRRPGPEQGPDGGSTRPHQDDSERLDHAGADNRPYNPQNYPEHDNRPHNQPHRPDRPRGPDQNVPPQNQPLNDYRPPRRPDTVPRPPPSTAPPAQDVPDDDAYGSLIDPRAGTGGKSSFGAEFGALEEETTSRPRLIRVTGPSVGEGKAGRPGNWRVPPDSVWARPTEGPPGAPPGAPPGGSLAADAPAGSQAEQEGKAGGIALYVIGGDEALSDEFKHMVALGFRDGNGAMTWDCGGTLISNDHVLTAAHCVTNSFRGPPTRVRVGAHNLTEVDGEEHDVVQVTVHPQYSTQSHYNDLAVLRIGRVRFSDRVQPACLYTKPRAPDSNMVATGWGVTDIDQLDQTSDVLMKAGMDQVPLTRCNASFSKLKSRRLARGVQPEQLCARGSNGIADTCLGDSGGPLQTLDRPMGLYSIVGITSFGQLCGGVGVYIRVSAYVDWIESVVWPDAS</sequence>
<dbReference type="InterPro" id="IPR022700">
    <property type="entry name" value="CLIP"/>
</dbReference>
<dbReference type="InterPro" id="IPR009003">
    <property type="entry name" value="Peptidase_S1_PA"/>
</dbReference>
<keyword evidence="4 7" id="KW-0720">Serine protease</keyword>
<evidence type="ECO:0000256" key="6">
    <source>
        <dbReference type="ARBA" id="ARBA00024195"/>
    </source>
</evidence>
<evidence type="ECO:0000256" key="3">
    <source>
        <dbReference type="ARBA" id="ARBA00022801"/>
    </source>
</evidence>
<dbReference type="Gene3D" id="2.40.10.10">
    <property type="entry name" value="Trypsin-like serine proteases"/>
    <property type="match status" value="1"/>
</dbReference>
<keyword evidence="1 7" id="KW-0645">Protease</keyword>
<dbReference type="Pfam" id="PF00089">
    <property type="entry name" value="Trypsin"/>
    <property type="match status" value="1"/>
</dbReference>
<accession>A0A9C6UAM5</accession>
<feature type="compositionally biased region" description="Pro residues" evidence="8">
    <location>
        <begin position="176"/>
        <end position="188"/>
    </location>
</feature>
<dbReference type="GeneID" id="113201714"/>
<evidence type="ECO:0000259" key="10">
    <source>
        <dbReference type="PROSITE" id="PS50240"/>
    </source>
</evidence>
<dbReference type="SMART" id="SM00020">
    <property type="entry name" value="Tryp_SPc"/>
    <property type="match status" value="1"/>
</dbReference>
<feature type="signal peptide" evidence="9">
    <location>
        <begin position="1"/>
        <end position="39"/>
    </location>
</feature>
<keyword evidence="3 7" id="KW-0378">Hydrolase</keyword>
<dbReference type="RefSeq" id="XP_052126699.1">
    <property type="nucleotide sequence ID" value="XM_052270739.1"/>
</dbReference>
<feature type="domain" description="Clip" evidence="11">
    <location>
        <begin position="48"/>
        <end position="95"/>
    </location>
</feature>
<evidence type="ECO:0000256" key="1">
    <source>
        <dbReference type="ARBA" id="ARBA00022670"/>
    </source>
</evidence>
<dbReference type="PROSITE" id="PS00135">
    <property type="entry name" value="TRYPSIN_SER"/>
    <property type="match status" value="1"/>
</dbReference>
<dbReference type="Proteomes" id="UP000504606">
    <property type="component" value="Unplaced"/>
</dbReference>
<dbReference type="FunFam" id="2.40.10.10:FF:000068">
    <property type="entry name" value="transmembrane protease serine 2"/>
    <property type="match status" value="1"/>
</dbReference>
<feature type="region of interest" description="Disordered" evidence="8">
    <location>
        <begin position="162"/>
        <end position="228"/>
    </location>
</feature>
<dbReference type="GO" id="GO:0006508">
    <property type="term" value="P:proteolysis"/>
    <property type="evidence" value="ECO:0007669"/>
    <property type="project" value="UniProtKB-KW"/>
</dbReference>
<feature type="compositionally biased region" description="Basic and acidic residues" evidence="8">
    <location>
        <begin position="284"/>
        <end position="297"/>
    </location>
</feature>
<proteinExistence type="inferred from homology"/>
<name>A0A9C6UAM5_FRAOC</name>
<feature type="region of interest" description="Disordered" evidence="8">
    <location>
        <begin position="251"/>
        <end position="463"/>
    </location>
</feature>
<feature type="compositionally biased region" description="Low complexity" evidence="8">
    <location>
        <begin position="447"/>
        <end position="457"/>
    </location>
</feature>
<dbReference type="PANTHER" id="PTHR24252:SF7">
    <property type="entry name" value="HYALIN"/>
    <property type="match status" value="1"/>
</dbReference>
<organism evidence="12 13">
    <name type="scientific">Frankliniella occidentalis</name>
    <name type="common">Western flower thrips</name>
    <name type="synonym">Euthrips occidentalis</name>
    <dbReference type="NCBI Taxonomy" id="133901"/>
    <lineage>
        <taxon>Eukaryota</taxon>
        <taxon>Metazoa</taxon>
        <taxon>Ecdysozoa</taxon>
        <taxon>Arthropoda</taxon>
        <taxon>Hexapoda</taxon>
        <taxon>Insecta</taxon>
        <taxon>Pterygota</taxon>
        <taxon>Neoptera</taxon>
        <taxon>Paraneoptera</taxon>
        <taxon>Thysanoptera</taxon>
        <taxon>Terebrantia</taxon>
        <taxon>Thripoidea</taxon>
        <taxon>Thripidae</taxon>
        <taxon>Frankliniella</taxon>
    </lineage>
</organism>
<comment type="similarity">
    <text evidence="6">Belongs to the peptidase S1 family. CLIP subfamily.</text>
</comment>
<gene>
    <name evidence="13" type="primary">LOC113201714</name>
</gene>
<evidence type="ECO:0000256" key="8">
    <source>
        <dbReference type="SAM" id="MobiDB-lite"/>
    </source>
</evidence>
<dbReference type="PROSITE" id="PS50240">
    <property type="entry name" value="TRYPSIN_DOM"/>
    <property type="match status" value="1"/>
</dbReference>
<dbReference type="Gene3D" id="3.30.1640.30">
    <property type="match status" value="1"/>
</dbReference>
<dbReference type="GO" id="GO:0004252">
    <property type="term" value="F:serine-type endopeptidase activity"/>
    <property type="evidence" value="ECO:0007669"/>
    <property type="project" value="InterPro"/>
</dbReference>
<evidence type="ECO:0000313" key="13">
    <source>
        <dbReference type="RefSeq" id="XP_052126699.1"/>
    </source>
</evidence>
<reference evidence="13" key="2">
    <citation type="submission" date="2025-08" db="UniProtKB">
        <authorList>
            <consortium name="RefSeq"/>
        </authorList>
    </citation>
    <scope>IDENTIFICATION</scope>
    <source>
        <tissue evidence="13">Whole organism</tissue>
    </source>
</reference>
<protein>
    <submittedName>
        <fullName evidence="13">Plasminogen</fullName>
    </submittedName>
</protein>
<dbReference type="PRINTS" id="PR00722">
    <property type="entry name" value="CHYMOTRYPSIN"/>
</dbReference>
<dbReference type="InterPro" id="IPR018114">
    <property type="entry name" value="TRYPSIN_HIS"/>
</dbReference>
<dbReference type="CDD" id="cd00190">
    <property type="entry name" value="Tryp_SPc"/>
    <property type="match status" value="1"/>
</dbReference>
<dbReference type="SUPFAM" id="SSF50494">
    <property type="entry name" value="Trypsin-like serine proteases"/>
    <property type="match status" value="1"/>
</dbReference>
<dbReference type="SMART" id="SM00680">
    <property type="entry name" value="CLIP"/>
    <property type="match status" value="1"/>
</dbReference>
<feature type="domain" description="Peptidase S1" evidence="10">
    <location>
        <begin position="473"/>
        <end position="713"/>
    </location>
</feature>
<dbReference type="KEGG" id="foc:113201714"/>
<feature type="chain" id="PRO_5039080867" evidence="9">
    <location>
        <begin position="40"/>
        <end position="717"/>
    </location>
</feature>
<keyword evidence="5" id="KW-1015">Disulfide bond</keyword>
<dbReference type="OrthoDB" id="8192300at2759"/>
<evidence type="ECO:0000256" key="5">
    <source>
        <dbReference type="ARBA" id="ARBA00023157"/>
    </source>
</evidence>
<dbReference type="PROSITE" id="PS00134">
    <property type="entry name" value="TRYPSIN_HIS"/>
    <property type="match status" value="1"/>
</dbReference>
<keyword evidence="12" id="KW-1185">Reference proteome</keyword>
<evidence type="ECO:0000313" key="12">
    <source>
        <dbReference type="Proteomes" id="UP000504606"/>
    </source>
</evidence>
<evidence type="ECO:0000256" key="4">
    <source>
        <dbReference type="ARBA" id="ARBA00022825"/>
    </source>
</evidence>
<dbReference type="InterPro" id="IPR033116">
    <property type="entry name" value="TRYPSIN_SER"/>
</dbReference>
<dbReference type="InterPro" id="IPR043504">
    <property type="entry name" value="Peptidase_S1_PA_chymotrypsin"/>
</dbReference>
<reference evidence="13" key="1">
    <citation type="journal article" date="2018" name="Proc. Natl. Acad. Sci. U.S.A.">
        <title>Phylogenomics and the evolution of hemipteroid insects.</title>
        <authorList>
            <person name="Johnson K.P."/>
            <person name="Dietrich C.H."/>
            <person name="Friedrich F."/>
            <person name="Beutel R.G."/>
            <person name="Wipfler B."/>
            <person name="Peters R.S."/>
            <person name="Allen J.M."/>
            <person name="Petersen M."/>
            <person name="Donath A."/>
            <person name="Walden K.K."/>
            <person name="Kozlov A.M."/>
            <person name="Podsiadlowski L."/>
            <person name="Mayer C."/>
            <person name="Meusemann K."/>
            <person name="Vasilikopoulos A."/>
            <person name="Waterhouse R.M."/>
            <person name="Cameron S.L."/>
            <person name="Weirauch C."/>
            <person name="Swanson D.R."/>
            <person name="Percy D.M."/>
            <person name="Hardy N.B."/>
            <person name="Terry I."/>
            <person name="Liu S."/>
            <person name="Zhou X."/>
            <person name="Misof B."/>
            <person name="Robertson H.M."/>
            <person name="Yoshizawa K."/>
        </authorList>
    </citation>
    <scope>NUCLEOTIDE SEQUENCE</scope>
    <source>
        <tissue evidence="13">Whole organism</tissue>
    </source>
</reference>
<keyword evidence="2 9" id="KW-0732">Signal</keyword>
<feature type="compositionally biased region" description="Pro residues" evidence="8">
    <location>
        <begin position="435"/>
        <end position="445"/>
    </location>
</feature>
<evidence type="ECO:0000259" key="11">
    <source>
        <dbReference type="PROSITE" id="PS51888"/>
    </source>
</evidence>
<dbReference type="PANTHER" id="PTHR24252">
    <property type="entry name" value="ACROSIN-RELATED"/>
    <property type="match status" value="1"/>
</dbReference>